<comment type="caution">
    <text evidence="1">The sequence shown here is derived from an EMBL/GenBank/DDBJ whole genome shotgun (WGS) entry which is preliminary data.</text>
</comment>
<proteinExistence type="predicted"/>
<gene>
    <name evidence="1" type="ORF">QAD02_007389</name>
</gene>
<reference evidence="1" key="1">
    <citation type="submission" date="2023-04" db="EMBL/GenBank/DDBJ databases">
        <title>A chromosome-level genome assembly of the parasitoid wasp Eretmocerus hayati.</title>
        <authorList>
            <person name="Zhong Y."/>
            <person name="Liu S."/>
            <person name="Liu Y."/>
        </authorList>
    </citation>
    <scope>NUCLEOTIDE SEQUENCE</scope>
    <source>
        <strain evidence="1">ZJU_SS_LIU_2023</strain>
    </source>
</reference>
<name>A0ACC2N5Y7_9HYME</name>
<protein>
    <submittedName>
        <fullName evidence="1">Uncharacterized protein</fullName>
    </submittedName>
</protein>
<sequence>MASVQEDLEWQPAMDEVLINFHAKNEQSLLAAQSQLTMSEKQLMWNTLANKFQKTYGAQYNCTKLKARWRTLRNFVVSADRKIPVGVKPTRKEEWSYNRCKFLLKYINHKTGQSRVEHASPSCTVQYLSQDHQKQTVTEVSSVQEAEIEDGIFQENTIEEVIHEGFSCEDNIIQPDHQASEHLQQLENSNEVIEEHNYFNDAYSERQFESEKASNDPDECIINDDFNDLPNSAEPLFPRRPKVDNVQEIQPLSLDQILPSINATLDEMKNDEEALDLARAVYEVYDGLKEKKLAALHLIMKILDEFTTNPN</sequence>
<evidence type="ECO:0000313" key="2">
    <source>
        <dbReference type="Proteomes" id="UP001239111"/>
    </source>
</evidence>
<organism evidence="1 2">
    <name type="scientific">Eretmocerus hayati</name>
    <dbReference type="NCBI Taxonomy" id="131215"/>
    <lineage>
        <taxon>Eukaryota</taxon>
        <taxon>Metazoa</taxon>
        <taxon>Ecdysozoa</taxon>
        <taxon>Arthropoda</taxon>
        <taxon>Hexapoda</taxon>
        <taxon>Insecta</taxon>
        <taxon>Pterygota</taxon>
        <taxon>Neoptera</taxon>
        <taxon>Endopterygota</taxon>
        <taxon>Hymenoptera</taxon>
        <taxon>Apocrita</taxon>
        <taxon>Proctotrupomorpha</taxon>
        <taxon>Chalcidoidea</taxon>
        <taxon>Aphelinidae</taxon>
        <taxon>Aphelininae</taxon>
        <taxon>Eretmocerus</taxon>
    </lineage>
</organism>
<dbReference type="Proteomes" id="UP001239111">
    <property type="component" value="Chromosome 4"/>
</dbReference>
<dbReference type="EMBL" id="CM056744">
    <property type="protein sequence ID" value="KAJ8665727.1"/>
    <property type="molecule type" value="Genomic_DNA"/>
</dbReference>
<keyword evidence="2" id="KW-1185">Reference proteome</keyword>
<accession>A0ACC2N5Y7</accession>
<evidence type="ECO:0000313" key="1">
    <source>
        <dbReference type="EMBL" id="KAJ8665727.1"/>
    </source>
</evidence>